<dbReference type="InterPro" id="IPR009057">
    <property type="entry name" value="Homeodomain-like_sf"/>
</dbReference>
<reference evidence="4" key="1">
    <citation type="submission" date="2020-12" db="EMBL/GenBank/DDBJ databases">
        <title>Bacterial taxonomy.</title>
        <authorList>
            <person name="Pan X."/>
        </authorList>
    </citation>
    <scope>NUCLEOTIDE SEQUENCE</scope>
    <source>
        <strain evidence="4">KCTC 52957</strain>
    </source>
</reference>
<keyword evidence="1 2" id="KW-0238">DNA-binding</keyword>
<feature type="domain" description="HTH tetR-type" evidence="3">
    <location>
        <begin position="1"/>
        <end position="46"/>
    </location>
</feature>
<dbReference type="Gene3D" id="1.10.357.10">
    <property type="entry name" value="Tetracycline Repressor, domain 2"/>
    <property type="match status" value="1"/>
</dbReference>
<gene>
    <name evidence="4" type="ORF">ILP92_10945</name>
</gene>
<dbReference type="InterPro" id="IPR050109">
    <property type="entry name" value="HTH-type_TetR-like_transc_reg"/>
</dbReference>
<sequence>MSDGFEGASVDTIAKCAGVSKATLYSYFADKRLLFMEVATCECGKQAAAAIDSLDMDDKPEHVLSTAGSHMLRFLLSEFGQRVFRICVAETDRFPELGQRFWDSGPGQVERTLRRYFDHAIARGELKIDDKSLAAHQFAELCKAELFPRLVFGMQTEFSEAERARVVKGAVEMFMARYGT</sequence>
<dbReference type="SUPFAM" id="SSF46689">
    <property type="entry name" value="Homeodomain-like"/>
    <property type="match status" value="1"/>
</dbReference>
<dbReference type="InterPro" id="IPR036271">
    <property type="entry name" value="Tet_transcr_reg_TetR-rel_C_sf"/>
</dbReference>
<evidence type="ECO:0000313" key="5">
    <source>
        <dbReference type="Proteomes" id="UP000642488"/>
    </source>
</evidence>
<dbReference type="Pfam" id="PF14246">
    <property type="entry name" value="TetR_C_7"/>
    <property type="match status" value="1"/>
</dbReference>
<dbReference type="PROSITE" id="PS01081">
    <property type="entry name" value="HTH_TETR_1"/>
    <property type="match status" value="1"/>
</dbReference>
<dbReference type="InterPro" id="IPR001647">
    <property type="entry name" value="HTH_TetR"/>
</dbReference>
<evidence type="ECO:0000313" key="4">
    <source>
        <dbReference type="EMBL" id="MBJ3763263.1"/>
    </source>
</evidence>
<dbReference type="EMBL" id="JAEKPD010000009">
    <property type="protein sequence ID" value="MBJ3763263.1"/>
    <property type="molecule type" value="Genomic_DNA"/>
</dbReference>
<protein>
    <submittedName>
        <fullName evidence="4">TetR/AcrR family transcriptional regulator</fullName>
    </submittedName>
</protein>
<dbReference type="Pfam" id="PF00440">
    <property type="entry name" value="TetR_N"/>
    <property type="match status" value="1"/>
</dbReference>
<evidence type="ECO:0000259" key="3">
    <source>
        <dbReference type="PROSITE" id="PS50977"/>
    </source>
</evidence>
<proteinExistence type="predicted"/>
<evidence type="ECO:0000256" key="1">
    <source>
        <dbReference type="ARBA" id="ARBA00023125"/>
    </source>
</evidence>
<dbReference type="GO" id="GO:0000976">
    <property type="term" value="F:transcription cis-regulatory region binding"/>
    <property type="evidence" value="ECO:0007669"/>
    <property type="project" value="TreeGrafter"/>
</dbReference>
<accession>A0A934MCX3</accession>
<dbReference type="Proteomes" id="UP000642488">
    <property type="component" value="Unassembled WGS sequence"/>
</dbReference>
<organism evidence="4 5">
    <name type="scientific">Palleronia pontilimi</name>
    <dbReference type="NCBI Taxonomy" id="1964209"/>
    <lineage>
        <taxon>Bacteria</taxon>
        <taxon>Pseudomonadati</taxon>
        <taxon>Pseudomonadota</taxon>
        <taxon>Alphaproteobacteria</taxon>
        <taxon>Rhodobacterales</taxon>
        <taxon>Roseobacteraceae</taxon>
        <taxon>Palleronia</taxon>
    </lineage>
</organism>
<dbReference type="PANTHER" id="PTHR30055">
    <property type="entry name" value="HTH-TYPE TRANSCRIPTIONAL REGULATOR RUTR"/>
    <property type="match status" value="1"/>
</dbReference>
<dbReference type="InterPro" id="IPR039536">
    <property type="entry name" value="TetR_C_Proteobacteria"/>
</dbReference>
<evidence type="ECO:0000256" key="2">
    <source>
        <dbReference type="PROSITE-ProRule" id="PRU00335"/>
    </source>
</evidence>
<dbReference type="AlphaFoldDB" id="A0A934MCX3"/>
<keyword evidence="5" id="KW-1185">Reference proteome</keyword>
<dbReference type="GO" id="GO:0003700">
    <property type="term" value="F:DNA-binding transcription factor activity"/>
    <property type="evidence" value="ECO:0007669"/>
    <property type="project" value="TreeGrafter"/>
</dbReference>
<comment type="caution">
    <text evidence="4">The sequence shown here is derived from an EMBL/GenBank/DDBJ whole genome shotgun (WGS) entry which is preliminary data.</text>
</comment>
<name>A0A934MCX3_9RHOB</name>
<dbReference type="Gene3D" id="1.10.10.60">
    <property type="entry name" value="Homeodomain-like"/>
    <property type="match status" value="1"/>
</dbReference>
<dbReference type="SUPFAM" id="SSF48498">
    <property type="entry name" value="Tetracyclin repressor-like, C-terminal domain"/>
    <property type="match status" value="1"/>
</dbReference>
<feature type="DNA-binding region" description="H-T-H motif" evidence="2">
    <location>
        <begin position="9"/>
        <end position="28"/>
    </location>
</feature>
<dbReference type="PANTHER" id="PTHR30055:SF146">
    <property type="entry name" value="HTH-TYPE TRANSCRIPTIONAL DUAL REGULATOR CECR"/>
    <property type="match status" value="1"/>
</dbReference>
<dbReference type="PROSITE" id="PS50977">
    <property type="entry name" value="HTH_TETR_2"/>
    <property type="match status" value="1"/>
</dbReference>
<dbReference type="InterPro" id="IPR023772">
    <property type="entry name" value="DNA-bd_HTH_TetR-type_CS"/>
</dbReference>